<dbReference type="OrthoDB" id="2352837at2759"/>
<name>A0A2Z6RF08_9GLOM</name>
<evidence type="ECO:0000313" key="3">
    <source>
        <dbReference type="EMBL" id="GET02175.1"/>
    </source>
</evidence>
<dbReference type="AlphaFoldDB" id="A0A2Z6RF08"/>
<dbReference type="EMBL" id="BEXD01002857">
    <property type="protein sequence ID" value="GBB99582.1"/>
    <property type="molecule type" value="Genomic_DNA"/>
</dbReference>
<protein>
    <submittedName>
        <fullName evidence="2">Uncharacterized protein</fullName>
    </submittedName>
</protein>
<proteinExistence type="predicted"/>
<keyword evidence="1" id="KW-0472">Membrane</keyword>
<keyword evidence="1" id="KW-1133">Transmembrane helix</keyword>
<keyword evidence="4" id="KW-1185">Reference proteome</keyword>
<comment type="caution">
    <text evidence="2">The sequence shown here is derived from an EMBL/GenBank/DDBJ whole genome shotgun (WGS) entry which is preliminary data.</text>
</comment>
<evidence type="ECO:0000256" key="1">
    <source>
        <dbReference type="SAM" id="Phobius"/>
    </source>
</evidence>
<keyword evidence="1" id="KW-0812">Transmembrane</keyword>
<gene>
    <name evidence="3" type="ORF">RCL2_002855300</name>
    <name evidence="2" type="ORF">RclHR1_03570010</name>
</gene>
<accession>A0A2Z6RF08</accession>
<dbReference type="Proteomes" id="UP000615446">
    <property type="component" value="Unassembled WGS sequence"/>
</dbReference>
<organism evidence="2 4">
    <name type="scientific">Rhizophagus clarus</name>
    <dbReference type="NCBI Taxonomy" id="94130"/>
    <lineage>
        <taxon>Eukaryota</taxon>
        <taxon>Fungi</taxon>
        <taxon>Fungi incertae sedis</taxon>
        <taxon>Mucoromycota</taxon>
        <taxon>Glomeromycotina</taxon>
        <taxon>Glomeromycetes</taxon>
        <taxon>Glomerales</taxon>
        <taxon>Glomeraceae</taxon>
        <taxon>Rhizophagus</taxon>
    </lineage>
</organism>
<sequence length="154" mass="17823">MVGNYLYSGLMDGREEEFVDFNAHTDHITTLTTPNATTLILRPISMDIIYHVEVFNNLSSIISNIGGFFSALSGIFVFLFGTTKLAPWGCLQKHMFGCLCIKYQRKFIKRFRTKYESIPFVSGRTKNVTLEERVQNIENILRFYEYVAKKIRQS</sequence>
<dbReference type="EMBL" id="BLAL01000304">
    <property type="protein sequence ID" value="GET02175.1"/>
    <property type="molecule type" value="Genomic_DNA"/>
</dbReference>
<dbReference type="Proteomes" id="UP000247702">
    <property type="component" value="Unassembled WGS sequence"/>
</dbReference>
<feature type="transmembrane region" description="Helical" evidence="1">
    <location>
        <begin position="61"/>
        <end position="81"/>
    </location>
</feature>
<reference evidence="3" key="2">
    <citation type="submission" date="2019-10" db="EMBL/GenBank/DDBJ databases">
        <title>Conservation and host-specific expression of non-tandemly repeated heterogenous ribosome RNA gene in arbuscular mycorrhizal fungi.</title>
        <authorList>
            <person name="Maeda T."/>
            <person name="Kobayashi Y."/>
            <person name="Nakagawa T."/>
            <person name="Ezawa T."/>
            <person name="Yamaguchi K."/>
            <person name="Bino T."/>
            <person name="Nishimoto Y."/>
            <person name="Shigenobu S."/>
            <person name="Kawaguchi M."/>
        </authorList>
    </citation>
    <scope>NUCLEOTIDE SEQUENCE</scope>
    <source>
        <strain evidence="3">HR1</strain>
    </source>
</reference>
<evidence type="ECO:0000313" key="4">
    <source>
        <dbReference type="Proteomes" id="UP000247702"/>
    </source>
</evidence>
<evidence type="ECO:0000313" key="2">
    <source>
        <dbReference type="EMBL" id="GBB99582.1"/>
    </source>
</evidence>
<reference evidence="2 4" key="1">
    <citation type="submission" date="2017-11" db="EMBL/GenBank/DDBJ databases">
        <title>The genome of Rhizophagus clarus HR1 reveals common genetic basis of auxotrophy among arbuscular mycorrhizal fungi.</title>
        <authorList>
            <person name="Kobayashi Y."/>
        </authorList>
    </citation>
    <scope>NUCLEOTIDE SEQUENCE [LARGE SCALE GENOMIC DNA]</scope>
    <source>
        <strain evidence="2 4">HR1</strain>
    </source>
</reference>